<gene>
    <name evidence="4" type="ORF">Sspor_13760</name>
</gene>
<dbReference type="PROSITE" id="PS51371">
    <property type="entry name" value="CBS"/>
    <property type="match status" value="1"/>
</dbReference>
<evidence type="ECO:0000313" key="5">
    <source>
        <dbReference type="Proteomes" id="UP000608522"/>
    </source>
</evidence>
<dbReference type="InterPro" id="IPR000644">
    <property type="entry name" value="CBS_dom"/>
</dbReference>
<dbReference type="SUPFAM" id="SSF54631">
    <property type="entry name" value="CBS-domain pair"/>
    <property type="match status" value="1"/>
</dbReference>
<keyword evidence="5" id="KW-1185">Reference proteome</keyword>
<dbReference type="PANTHER" id="PTHR43080">
    <property type="entry name" value="CBS DOMAIN-CONTAINING PROTEIN CBSX3, MITOCHONDRIAL"/>
    <property type="match status" value="1"/>
</dbReference>
<dbReference type="PANTHER" id="PTHR43080:SF2">
    <property type="entry name" value="CBS DOMAIN-CONTAINING PROTEIN"/>
    <property type="match status" value="1"/>
</dbReference>
<keyword evidence="1 2" id="KW-0129">CBS domain</keyword>
<evidence type="ECO:0000259" key="3">
    <source>
        <dbReference type="PROSITE" id="PS51371"/>
    </source>
</evidence>
<dbReference type="Pfam" id="PF00571">
    <property type="entry name" value="CBS"/>
    <property type="match status" value="2"/>
</dbReference>
<dbReference type="Proteomes" id="UP000608522">
    <property type="component" value="Unassembled WGS sequence"/>
</dbReference>
<protein>
    <recommendedName>
        <fullName evidence="3">CBS domain-containing protein</fullName>
    </recommendedName>
</protein>
<evidence type="ECO:0000313" key="4">
    <source>
        <dbReference type="EMBL" id="GHI75815.1"/>
    </source>
</evidence>
<sequence>MPARDLAEPYPHVTTDDPAVDAARLLAEQNLPALLVLDTDGIPYAVVPGSQVVGQVVPEYVMEDPLLAAVIDERHADALAEGLAGRTVAEWLPRRTFKPLYVGPDAGVLQIAAVMARAHVPLVAVVERDSGEERGRLVGVVTAAALMRHFLAAGDQA</sequence>
<feature type="domain" description="CBS" evidence="3">
    <location>
        <begin position="93"/>
        <end position="156"/>
    </location>
</feature>
<dbReference type="InterPro" id="IPR046342">
    <property type="entry name" value="CBS_dom_sf"/>
</dbReference>
<evidence type="ECO:0000256" key="1">
    <source>
        <dbReference type="ARBA" id="ARBA00023122"/>
    </source>
</evidence>
<name>A0ABQ3T5Z7_9ACTN</name>
<proteinExistence type="predicted"/>
<comment type="caution">
    <text evidence="4">The sequence shown here is derived from an EMBL/GenBank/DDBJ whole genome shotgun (WGS) entry which is preliminary data.</text>
</comment>
<organism evidence="4 5">
    <name type="scientific">Streptomyces spororaveus</name>
    <dbReference type="NCBI Taxonomy" id="284039"/>
    <lineage>
        <taxon>Bacteria</taxon>
        <taxon>Bacillati</taxon>
        <taxon>Actinomycetota</taxon>
        <taxon>Actinomycetes</taxon>
        <taxon>Kitasatosporales</taxon>
        <taxon>Streptomycetaceae</taxon>
        <taxon>Streptomyces</taxon>
    </lineage>
</organism>
<dbReference type="CDD" id="cd17788">
    <property type="entry name" value="CBS_pair_bac"/>
    <property type="match status" value="1"/>
</dbReference>
<dbReference type="EMBL" id="BNED01000005">
    <property type="protein sequence ID" value="GHI75815.1"/>
    <property type="molecule type" value="Genomic_DNA"/>
</dbReference>
<evidence type="ECO:0000256" key="2">
    <source>
        <dbReference type="PROSITE-ProRule" id="PRU00703"/>
    </source>
</evidence>
<dbReference type="RefSeq" id="WP_202198201.1">
    <property type="nucleotide sequence ID" value="NZ_BAAATO010000011.1"/>
</dbReference>
<dbReference type="InterPro" id="IPR051257">
    <property type="entry name" value="Diverse_CBS-Domain"/>
</dbReference>
<accession>A0ABQ3T5Z7</accession>
<dbReference type="Gene3D" id="3.10.580.10">
    <property type="entry name" value="CBS-domain"/>
    <property type="match status" value="1"/>
</dbReference>
<reference evidence="5" key="1">
    <citation type="submission" date="2023-07" db="EMBL/GenBank/DDBJ databases">
        <title>Whole genome shotgun sequence of Streptomyces spororaveus NBRC 15456.</title>
        <authorList>
            <person name="Komaki H."/>
            <person name="Tamura T."/>
        </authorList>
    </citation>
    <scope>NUCLEOTIDE SEQUENCE [LARGE SCALE GENOMIC DNA]</scope>
    <source>
        <strain evidence="5">NBRC 15456</strain>
    </source>
</reference>